<evidence type="ECO:0000256" key="5">
    <source>
        <dbReference type="ARBA" id="ARBA00023180"/>
    </source>
</evidence>
<dbReference type="GO" id="GO:0005886">
    <property type="term" value="C:plasma membrane"/>
    <property type="evidence" value="ECO:0007669"/>
    <property type="project" value="TreeGrafter"/>
</dbReference>
<dbReference type="Pfam" id="PF02298">
    <property type="entry name" value="Cu_bind_like"/>
    <property type="match status" value="1"/>
</dbReference>
<evidence type="ECO:0000256" key="1">
    <source>
        <dbReference type="ARBA" id="ARBA00022448"/>
    </source>
</evidence>
<reference evidence="11" key="1">
    <citation type="submission" date="2016-06" db="EMBL/GenBank/DDBJ databases">
        <title>Parallel loss of symbiosis genes in relatives of nitrogen-fixing non-legume Parasponia.</title>
        <authorList>
            <person name="Van Velzen R."/>
            <person name="Holmer R."/>
            <person name="Bu F."/>
            <person name="Rutten L."/>
            <person name="Van Zeijl A."/>
            <person name="Liu W."/>
            <person name="Santuari L."/>
            <person name="Cao Q."/>
            <person name="Sharma T."/>
            <person name="Shen D."/>
            <person name="Roswanjaya Y."/>
            <person name="Wardhani T."/>
            <person name="Kalhor M.S."/>
            <person name="Jansen J."/>
            <person name="Van den Hoogen J."/>
            <person name="Gungor B."/>
            <person name="Hartog M."/>
            <person name="Hontelez J."/>
            <person name="Verver J."/>
            <person name="Yang W.-C."/>
            <person name="Schijlen E."/>
            <person name="Repin R."/>
            <person name="Schilthuizen M."/>
            <person name="Schranz E."/>
            <person name="Heidstra R."/>
            <person name="Miyata K."/>
            <person name="Fedorova E."/>
            <person name="Kohlen W."/>
            <person name="Bisseling T."/>
            <person name="Smit S."/>
            <person name="Geurts R."/>
        </authorList>
    </citation>
    <scope>NUCLEOTIDE SEQUENCE [LARGE SCALE GENOMIC DNA]</scope>
    <source>
        <strain evidence="11">cv. WU1-14</strain>
    </source>
</reference>
<keyword evidence="4" id="KW-0186">Copper</keyword>
<evidence type="ECO:0000259" key="9">
    <source>
        <dbReference type="PROSITE" id="PS51485"/>
    </source>
</evidence>
<dbReference type="STRING" id="3476.A0A2P5BLW8"/>
<accession>A0A2P5BLW8</accession>
<dbReference type="GO" id="GO:0046872">
    <property type="term" value="F:metal ion binding"/>
    <property type="evidence" value="ECO:0007669"/>
    <property type="project" value="UniProtKB-KW"/>
</dbReference>
<evidence type="ECO:0000256" key="3">
    <source>
        <dbReference type="ARBA" id="ARBA00022982"/>
    </source>
</evidence>
<dbReference type="SUPFAM" id="SSF49503">
    <property type="entry name" value="Cupredoxins"/>
    <property type="match status" value="1"/>
</dbReference>
<keyword evidence="8" id="KW-0732">Signal</keyword>
<dbReference type="InterPro" id="IPR039391">
    <property type="entry name" value="Phytocyanin-like"/>
</dbReference>
<feature type="chain" id="PRO_5015179437" evidence="8">
    <location>
        <begin position="25"/>
        <end position="193"/>
    </location>
</feature>
<dbReference type="PANTHER" id="PTHR33021:SF193">
    <property type="entry name" value="OS06G0218600 PROTEIN"/>
    <property type="match status" value="1"/>
</dbReference>
<feature type="transmembrane region" description="Helical" evidence="7">
    <location>
        <begin position="171"/>
        <end position="192"/>
    </location>
</feature>
<organism evidence="10 11">
    <name type="scientific">Parasponia andersonii</name>
    <name type="common">Sponia andersonii</name>
    <dbReference type="NCBI Taxonomy" id="3476"/>
    <lineage>
        <taxon>Eukaryota</taxon>
        <taxon>Viridiplantae</taxon>
        <taxon>Streptophyta</taxon>
        <taxon>Embryophyta</taxon>
        <taxon>Tracheophyta</taxon>
        <taxon>Spermatophyta</taxon>
        <taxon>Magnoliopsida</taxon>
        <taxon>eudicotyledons</taxon>
        <taxon>Gunneridae</taxon>
        <taxon>Pentapetalae</taxon>
        <taxon>rosids</taxon>
        <taxon>fabids</taxon>
        <taxon>Rosales</taxon>
        <taxon>Cannabaceae</taxon>
        <taxon>Parasponia</taxon>
    </lineage>
</organism>
<feature type="signal peptide" evidence="8">
    <location>
        <begin position="1"/>
        <end position="24"/>
    </location>
</feature>
<evidence type="ECO:0000256" key="4">
    <source>
        <dbReference type="ARBA" id="ARBA00023008"/>
    </source>
</evidence>
<keyword evidence="11" id="KW-1185">Reference proteome</keyword>
<keyword evidence="1" id="KW-0813">Transport</keyword>
<dbReference type="Gene3D" id="2.60.40.420">
    <property type="entry name" value="Cupredoxins - blue copper proteins"/>
    <property type="match status" value="1"/>
</dbReference>
<dbReference type="CDD" id="cd04216">
    <property type="entry name" value="Phytocyanin"/>
    <property type="match status" value="1"/>
</dbReference>
<keyword evidence="7" id="KW-0812">Transmembrane</keyword>
<gene>
    <name evidence="10" type="ORF">PanWU01x14_227860</name>
</gene>
<evidence type="ECO:0000313" key="10">
    <source>
        <dbReference type="EMBL" id="PON49750.1"/>
    </source>
</evidence>
<feature type="compositionally biased region" description="Polar residues" evidence="6">
    <location>
        <begin position="156"/>
        <end position="165"/>
    </location>
</feature>
<evidence type="ECO:0000256" key="7">
    <source>
        <dbReference type="SAM" id="Phobius"/>
    </source>
</evidence>
<dbReference type="AlphaFoldDB" id="A0A2P5BLW8"/>
<evidence type="ECO:0000313" key="11">
    <source>
        <dbReference type="Proteomes" id="UP000237105"/>
    </source>
</evidence>
<comment type="caution">
    <text evidence="10">The sequence shown here is derived from an EMBL/GenBank/DDBJ whole genome shotgun (WGS) entry which is preliminary data.</text>
</comment>
<feature type="domain" description="Phytocyanin" evidence="9">
    <location>
        <begin position="25"/>
        <end position="123"/>
    </location>
</feature>
<proteinExistence type="predicted"/>
<name>A0A2P5BLW8_PARAD</name>
<evidence type="ECO:0000256" key="8">
    <source>
        <dbReference type="SAM" id="SignalP"/>
    </source>
</evidence>
<evidence type="ECO:0000256" key="6">
    <source>
        <dbReference type="SAM" id="MobiDB-lite"/>
    </source>
</evidence>
<protein>
    <submittedName>
        <fullName evidence="10">Phytocyanin domain containing protein</fullName>
    </submittedName>
</protein>
<feature type="region of interest" description="Disordered" evidence="6">
    <location>
        <begin position="126"/>
        <end position="165"/>
    </location>
</feature>
<dbReference type="OrthoDB" id="206968at2759"/>
<dbReference type="EMBL" id="JXTB01000255">
    <property type="protein sequence ID" value="PON49750.1"/>
    <property type="molecule type" value="Genomic_DNA"/>
</dbReference>
<dbReference type="InterPro" id="IPR003245">
    <property type="entry name" value="Phytocyanin_dom"/>
</dbReference>
<keyword evidence="3" id="KW-0249">Electron transport</keyword>
<evidence type="ECO:0000256" key="2">
    <source>
        <dbReference type="ARBA" id="ARBA00022723"/>
    </source>
</evidence>
<dbReference type="FunFam" id="2.60.40.420:FF:000003">
    <property type="entry name" value="Blue copper"/>
    <property type="match status" value="1"/>
</dbReference>
<keyword evidence="7" id="KW-0472">Membrane</keyword>
<feature type="compositionally biased region" description="Low complexity" evidence="6">
    <location>
        <begin position="126"/>
        <end position="153"/>
    </location>
</feature>
<keyword evidence="7" id="KW-1133">Transmembrane helix</keyword>
<dbReference type="PROSITE" id="PS51485">
    <property type="entry name" value="PHYTOCYANIN"/>
    <property type="match status" value="1"/>
</dbReference>
<sequence length="193" mass="19709">MASVGLRIVSLILVLYMVMPISSATVYTVGDTSGWAMGVDYSTWASDKTFVVGDSVAFNYASSHTVDEVSSSDYSSCTVGNAITSDNTGATTITLKTPGTHYFICGVAGHCSIGMKLSVTVKSGGSSTAPSSDTTGGSTTSPSGGGTTVNTPGVRTPSSHVPVNSSPGTTLMNMFDILAVLAAFYIYVLLVLS</sequence>
<dbReference type="PANTHER" id="PTHR33021">
    <property type="entry name" value="BLUE COPPER PROTEIN"/>
    <property type="match status" value="1"/>
</dbReference>
<keyword evidence="2" id="KW-0479">Metal-binding</keyword>
<dbReference type="Proteomes" id="UP000237105">
    <property type="component" value="Unassembled WGS sequence"/>
</dbReference>
<keyword evidence="5" id="KW-0325">Glycoprotein</keyword>
<dbReference type="InterPro" id="IPR008972">
    <property type="entry name" value="Cupredoxin"/>
</dbReference>
<dbReference type="GO" id="GO:0009055">
    <property type="term" value="F:electron transfer activity"/>
    <property type="evidence" value="ECO:0007669"/>
    <property type="project" value="InterPro"/>
</dbReference>